<organism evidence="2 3">
    <name type="scientific">Leadbettera azotonutricia (strain ATCC BAA-888 / DSM 13862 / ZAS-9)</name>
    <name type="common">Treponema azotonutricium</name>
    <dbReference type="NCBI Taxonomy" id="545695"/>
    <lineage>
        <taxon>Bacteria</taxon>
        <taxon>Pseudomonadati</taxon>
        <taxon>Spirochaetota</taxon>
        <taxon>Spirochaetia</taxon>
        <taxon>Spirochaetales</taxon>
        <taxon>Breznakiellaceae</taxon>
        <taxon>Leadbettera</taxon>
    </lineage>
</organism>
<feature type="transmembrane region" description="Helical" evidence="1">
    <location>
        <begin position="100"/>
        <end position="122"/>
    </location>
</feature>
<dbReference type="AlphaFoldDB" id="F5YDM8"/>
<keyword evidence="1" id="KW-0812">Transmembrane</keyword>
<name>F5YDM8_LEAAZ</name>
<dbReference type="Proteomes" id="UP000009222">
    <property type="component" value="Chromosome"/>
</dbReference>
<feature type="transmembrane region" description="Helical" evidence="1">
    <location>
        <begin position="37"/>
        <end position="60"/>
    </location>
</feature>
<dbReference type="HOGENOM" id="CLU_1408182_0_0_12"/>
<dbReference type="STRING" id="545695.TREAZ_0293"/>
<evidence type="ECO:0000256" key="1">
    <source>
        <dbReference type="SAM" id="Phobius"/>
    </source>
</evidence>
<feature type="transmembrane region" description="Helical" evidence="1">
    <location>
        <begin position="6"/>
        <end position="25"/>
    </location>
</feature>
<dbReference type="OrthoDB" id="9908575at2"/>
<feature type="transmembrane region" description="Helical" evidence="1">
    <location>
        <begin position="128"/>
        <end position="146"/>
    </location>
</feature>
<accession>F5YDM8</accession>
<protein>
    <submittedName>
        <fullName evidence="2">Putative membrane protein</fullName>
    </submittedName>
</protein>
<reference evidence="2 3" key="2">
    <citation type="journal article" date="2011" name="ISME J.">
        <title>RNA-seq reveals cooperative metabolic interactions between two termite-gut spirochete species in co-culture.</title>
        <authorList>
            <person name="Rosenthal A.Z."/>
            <person name="Matson E.G."/>
            <person name="Eldar A."/>
            <person name="Leadbetter J.R."/>
        </authorList>
    </citation>
    <scope>NUCLEOTIDE SEQUENCE [LARGE SCALE GENOMIC DNA]</scope>
    <source>
        <strain evidence="3">ATCC BAA-888 / DSM 13862 / ZAS-9</strain>
    </source>
</reference>
<reference evidence="3" key="1">
    <citation type="submission" date="2009-12" db="EMBL/GenBank/DDBJ databases">
        <title>Complete sequence of Treponema azotonutricium strain ZAS-9.</title>
        <authorList>
            <person name="Tetu S.G."/>
            <person name="Matson E."/>
            <person name="Ren Q."/>
            <person name="Seshadri R."/>
            <person name="Elbourne L."/>
            <person name="Hassan K.A."/>
            <person name="Durkin A."/>
            <person name="Radune D."/>
            <person name="Mohamoud Y."/>
            <person name="Shay R."/>
            <person name="Jin S."/>
            <person name="Zhang X."/>
            <person name="Lucey K."/>
            <person name="Ballor N.R."/>
            <person name="Ottesen E."/>
            <person name="Rosenthal R."/>
            <person name="Allen A."/>
            <person name="Leadbetter J.R."/>
            <person name="Paulsen I.T."/>
        </authorList>
    </citation>
    <scope>NUCLEOTIDE SEQUENCE [LARGE SCALE GENOMIC DNA]</scope>
    <source>
        <strain evidence="3">ATCC BAA-888 / DSM 13862 / ZAS-9</strain>
    </source>
</reference>
<keyword evidence="1" id="KW-1133">Transmembrane helix</keyword>
<feature type="transmembrane region" description="Helical" evidence="1">
    <location>
        <begin position="66"/>
        <end position="88"/>
    </location>
</feature>
<feature type="transmembrane region" description="Helical" evidence="1">
    <location>
        <begin position="167"/>
        <end position="190"/>
    </location>
</feature>
<evidence type="ECO:0000313" key="2">
    <source>
        <dbReference type="EMBL" id="AEF83194.1"/>
    </source>
</evidence>
<keyword evidence="3" id="KW-1185">Reference proteome</keyword>
<dbReference type="InParanoid" id="F5YDM8"/>
<dbReference type="eggNOG" id="ENOG5031FDW">
    <property type="taxonomic scope" value="Bacteria"/>
</dbReference>
<proteinExistence type="predicted"/>
<dbReference type="RefSeq" id="WP_015711638.1">
    <property type="nucleotide sequence ID" value="NC_015577.1"/>
</dbReference>
<gene>
    <name evidence="2" type="ordered locus">TREAZ_0293</name>
</gene>
<sequence length="193" mass="21259">MMVLAGLAVFSGLSLNLIFQFTLGCRGISEASRQGKIPLFQSGSLFVSVFILWIVCHYMLRSLSGGFLEYFLLFPLTSLACMGIEAVWDKIYPKTEKVRVFSALTAYDGLALASLLLTNHLAVSIPEALLLSFSFSMGCLLAMLILGEIQRRSLLEWVPRSLRDSPLAIISMGLLSMIFASGAWICFGILENF</sequence>
<keyword evidence="1" id="KW-0472">Membrane</keyword>
<dbReference type="EMBL" id="CP001841">
    <property type="protein sequence ID" value="AEF83194.1"/>
    <property type="molecule type" value="Genomic_DNA"/>
</dbReference>
<evidence type="ECO:0000313" key="3">
    <source>
        <dbReference type="Proteomes" id="UP000009222"/>
    </source>
</evidence>
<dbReference type="KEGG" id="taz:TREAZ_0293"/>